<proteinExistence type="predicted"/>
<sequence length="177" mass="19176">MTPLEQLVALCPPPAVVAVPEPPSGTLGTPLTGLVVPPSHLALNARYGAGEFDEFVVVYALDWSNRYLDLGRRTAESSAALAGRELPALRALLAEYDRRPEELIHWASTHNGDSFFWVPTGEPDAWPTVLVSARQFDQEILTGDSPTVLLGLLSGAIRSHILPDDFPGPDPAFELLR</sequence>
<accession>A0ABN1WJH5</accession>
<evidence type="ECO:0000313" key="1">
    <source>
        <dbReference type="EMBL" id="GAA1252027.1"/>
    </source>
</evidence>
<dbReference type="RefSeq" id="WP_344444054.1">
    <property type="nucleotide sequence ID" value="NZ_BAAALF010000098.1"/>
</dbReference>
<name>A0ABN1WJH5_9ACTN</name>
<dbReference type="EMBL" id="BAAALF010000098">
    <property type="protein sequence ID" value="GAA1252027.1"/>
    <property type="molecule type" value="Genomic_DNA"/>
</dbReference>
<gene>
    <name evidence="1" type="ORF">GCM10009665_48460</name>
</gene>
<evidence type="ECO:0000313" key="2">
    <source>
        <dbReference type="Proteomes" id="UP001500037"/>
    </source>
</evidence>
<organism evidence="1 2">
    <name type="scientific">Kitasatospora nipponensis</name>
    <dbReference type="NCBI Taxonomy" id="258049"/>
    <lineage>
        <taxon>Bacteria</taxon>
        <taxon>Bacillati</taxon>
        <taxon>Actinomycetota</taxon>
        <taxon>Actinomycetes</taxon>
        <taxon>Kitasatosporales</taxon>
        <taxon>Streptomycetaceae</taxon>
        <taxon>Kitasatospora</taxon>
    </lineage>
</organism>
<reference evidence="1 2" key="1">
    <citation type="journal article" date="2019" name="Int. J. Syst. Evol. Microbiol.">
        <title>The Global Catalogue of Microorganisms (GCM) 10K type strain sequencing project: providing services to taxonomists for standard genome sequencing and annotation.</title>
        <authorList>
            <consortium name="The Broad Institute Genomics Platform"/>
            <consortium name="The Broad Institute Genome Sequencing Center for Infectious Disease"/>
            <person name="Wu L."/>
            <person name="Ma J."/>
        </authorList>
    </citation>
    <scope>NUCLEOTIDE SEQUENCE [LARGE SCALE GENOMIC DNA]</scope>
    <source>
        <strain evidence="1 2">JCM 13004</strain>
    </source>
</reference>
<comment type="caution">
    <text evidence="1">The sequence shown here is derived from an EMBL/GenBank/DDBJ whole genome shotgun (WGS) entry which is preliminary data.</text>
</comment>
<protein>
    <recommendedName>
        <fullName evidence="3">SUKH-4 immunity protein of toxin-antitoxin system</fullName>
    </recommendedName>
</protein>
<keyword evidence="2" id="KW-1185">Reference proteome</keyword>
<dbReference type="Proteomes" id="UP001500037">
    <property type="component" value="Unassembled WGS sequence"/>
</dbReference>
<evidence type="ECO:0008006" key="3">
    <source>
        <dbReference type="Google" id="ProtNLM"/>
    </source>
</evidence>